<protein>
    <recommendedName>
        <fullName evidence="3">CCHC-type domain-containing protein</fullName>
    </recommendedName>
</protein>
<feature type="region of interest" description="Disordered" evidence="2">
    <location>
        <begin position="1"/>
        <end position="22"/>
    </location>
</feature>
<dbReference type="Proteomes" id="UP001281410">
    <property type="component" value="Unassembled WGS sequence"/>
</dbReference>
<keyword evidence="1" id="KW-0863">Zinc-finger</keyword>
<comment type="caution">
    <text evidence="4">The sequence shown here is derived from an EMBL/GenBank/DDBJ whole genome shotgun (WGS) entry which is preliminary data.</text>
</comment>
<keyword evidence="1" id="KW-0862">Zinc</keyword>
<evidence type="ECO:0000313" key="4">
    <source>
        <dbReference type="EMBL" id="KAK3213200.1"/>
    </source>
</evidence>
<dbReference type="SUPFAM" id="SSF57756">
    <property type="entry name" value="Retrovirus zinc finger-like domains"/>
    <property type="match status" value="1"/>
</dbReference>
<dbReference type="SMART" id="SM00343">
    <property type="entry name" value="ZnF_C2HC"/>
    <property type="match status" value="2"/>
</dbReference>
<evidence type="ECO:0000256" key="1">
    <source>
        <dbReference type="PROSITE-ProRule" id="PRU00047"/>
    </source>
</evidence>
<feature type="domain" description="CCHC-type" evidence="3">
    <location>
        <begin position="85"/>
        <end position="100"/>
    </location>
</feature>
<name>A0AAE0E7D0_9ROSI</name>
<feature type="compositionally biased region" description="Acidic residues" evidence="2">
    <location>
        <begin position="1"/>
        <end position="10"/>
    </location>
</feature>
<organism evidence="4 5">
    <name type="scientific">Dipteronia sinensis</name>
    <dbReference type="NCBI Taxonomy" id="43782"/>
    <lineage>
        <taxon>Eukaryota</taxon>
        <taxon>Viridiplantae</taxon>
        <taxon>Streptophyta</taxon>
        <taxon>Embryophyta</taxon>
        <taxon>Tracheophyta</taxon>
        <taxon>Spermatophyta</taxon>
        <taxon>Magnoliopsida</taxon>
        <taxon>eudicotyledons</taxon>
        <taxon>Gunneridae</taxon>
        <taxon>Pentapetalae</taxon>
        <taxon>rosids</taxon>
        <taxon>malvids</taxon>
        <taxon>Sapindales</taxon>
        <taxon>Sapindaceae</taxon>
        <taxon>Hippocastanoideae</taxon>
        <taxon>Acereae</taxon>
        <taxon>Dipteronia</taxon>
    </lineage>
</organism>
<evidence type="ECO:0000256" key="2">
    <source>
        <dbReference type="SAM" id="MobiDB-lite"/>
    </source>
</evidence>
<feature type="region of interest" description="Disordered" evidence="2">
    <location>
        <begin position="128"/>
        <end position="155"/>
    </location>
</feature>
<dbReference type="AlphaFoldDB" id="A0AAE0E7D0"/>
<keyword evidence="5" id="KW-1185">Reference proteome</keyword>
<dbReference type="GO" id="GO:0008270">
    <property type="term" value="F:zinc ion binding"/>
    <property type="evidence" value="ECO:0007669"/>
    <property type="project" value="UniProtKB-KW"/>
</dbReference>
<reference evidence="4" key="1">
    <citation type="journal article" date="2023" name="Plant J.">
        <title>Genome sequences and population genomics provide insights into the demographic history, inbreeding, and mutation load of two 'living fossil' tree species of Dipteronia.</title>
        <authorList>
            <person name="Feng Y."/>
            <person name="Comes H.P."/>
            <person name="Chen J."/>
            <person name="Zhu S."/>
            <person name="Lu R."/>
            <person name="Zhang X."/>
            <person name="Li P."/>
            <person name="Qiu J."/>
            <person name="Olsen K.M."/>
            <person name="Qiu Y."/>
        </authorList>
    </citation>
    <scope>NUCLEOTIDE SEQUENCE</scope>
    <source>
        <strain evidence="4">NBL</strain>
    </source>
</reference>
<proteinExistence type="predicted"/>
<dbReference type="Gene3D" id="4.10.60.10">
    <property type="entry name" value="Zinc finger, CCHC-type"/>
    <property type="match status" value="1"/>
</dbReference>
<evidence type="ECO:0000259" key="3">
    <source>
        <dbReference type="PROSITE" id="PS50158"/>
    </source>
</evidence>
<dbReference type="GO" id="GO:0003676">
    <property type="term" value="F:nucleic acid binding"/>
    <property type="evidence" value="ECO:0007669"/>
    <property type="project" value="InterPro"/>
</dbReference>
<accession>A0AAE0E7D0</accession>
<dbReference type="PROSITE" id="PS50158">
    <property type="entry name" value="ZF_CCHC"/>
    <property type="match status" value="1"/>
</dbReference>
<dbReference type="InterPro" id="IPR036875">
    <property type="entry name" value="Znf_CCHC_sf"/>
</dbReference>
<dbReference type="InterPro" id="IPR001878">
    <property type="entry name" value="Znf_CCHC"/>
</dbReference>
<evidence type="ECO:0000313" key="5">
    <source>
        <dbReference type="Proteomes" id="UP001281410"/>
    </source>
</evidence>
<sequence>MESMSDDSETAEPSHHEIEDTQDDAEFLKYAYEIGVNPAPDPEFWDIPDAIRNRIVLPWKKKNLPGRPKKLRIPYVGDKIKLQSCSKCGKKGHNKITCPEPSSRTCKPAKKARTCSICKKEGHNRLKCPDKPPEPALIDPDGENAAREPMLNSGD</sequence>
<gene>
    <name evidence="4" type="ORF">Dsin_017906</name>
</gene>
<dbReference type="EMBL" id="JANJYJ010000005">
    <property type="protein sequence ID" value="KAK3213200.1"/>
    <property type="molecule type" value="Genomic_DNA"/>
</dbReference>
<keyword evidence="1" id="KW-0479">Metal-binding</keyword>